<dbReference type="GO" id="GO:0003755">
    <property type="term" value="F:peptidyl-prolyl cis-trans isomerase activity"/>
    <property type="evidence" value="ECO:0007669"/>
    <property type="project" value="UniProtKB-UniRule"/>
</dbReference>
<dbReference type="EC" id="5.2.1.8" evidence="6"/>
<dbReference type="AlphaFoldDB" id="A0A2T4UNI9"/>
<dbReference type="Gene3D" id="3.10.50.40">
    <property type="match status" value="1"/>
</dbReference>
<evidence type="ECO:0000256" key="2">
    <source>
        <dbReference type="ARBA" id="ARBA00006577"/>
    </source>
</evidence>
<keyword evidence="10" id="KW-1185">Reference proteome</keyword>
<evidence type="ECO:0000256" key="4">
    <source>
        <dbReference type="ARBA" id="ARBA00023235"/>
    </source>
</evidence>
<keyword evidence="3 5" id="KW-0697">Rotamase</keyword>
<dbReference type="PROSITE" id="PS50059">
    <property type="entry name" value="FKBP_PPIASE"/>
    <property type="match status" value="1"/>
</dbReference>
<dbReference type="InterPro" id="IPR046357">
    <property type="entry name" value="PPIase_dom_sf"/>
</dbReference>
<evidence type="ECO:0000256" key="5">
    <source>
        <dbReference type="PROSITE-ProRule" id="PRU00277"/>
    </source>
</evidence>
<accession>A0A2T4UNI9</accession>
<name>A0A2T4UNI9_9ACTN</name>
<evidence type="ECO:0000259" key="8">
    <source>
        <dbReference type="PROSITE" id="PS50059"/>
    </source>
</evidence>
<comment type="caution">
    <text evidence="9">The sequence shown here is derived from an EMBL/GenBank/DDBJ whole genome shotgun (WGS) entry which is preliminary data.</text>
</comment>
<evidence type="ECO:0000256" key="1">
    <source>
        <dbReference type="ARBA" id="ARBA00000971"/>
    </source>
</evidence>
<dbReference type="PANTHER" id="PTHR43811:SF19">
    <property type="entry name" value="39 KDA FK506-BINDING NUCLEAR PROTEIN"/>
    <property type="match status" value="1"/>
</dbReference>
<dbReference type="Pfam" id="PF00254">
    <property type="entry name" value="FKBP_C"/>
    <property type="match status" value="1"/>
</dbReference>
<evidence type="ECO:0000256" key="6">
    <source>
        <dbReference type="RuleBase" id="RU003915"/>
    </source>
</evidence>
<dbReference type="InterPro" id="IPR001179">
    <property type="entry name" value="PPIase_FKBP_dom"/>
</dbReference>
<feature type="compositionally biased region" description="Low complexity" evidence="7">
    <location>
        <begin position="20"/>
        <end position="40"/>
    </location>
</feature>
<feature type="region of interest" description="Disordered" evidence="7">
    <location>
        <begin position="1"/>
        <end position="61"/>
    </location>
</feature>
<dbReference type="OrthoDB" id="25996at2"/>
<evidence type="ECO:0000313" key="10">
    <source>
        <dbReference type="Proteomes" id="UP000240739"/>
    </source>
</evidence>
<feature type="compositionally biased region" description="Basic and acidic residues" evidence="7">
    <location>
        <begin position="45"/>
        <end position="56"/>
    </location>
</feature>
<comment type="similarity">
    <text evidence="2 6">Belongs to the FKBP-type PPIase family.</text>
</comment>
<dbReference type="SUPFAM" id="SSF54534">
    <property type="entry name" value="FKBP-like"/>
    <property type="match status" value="1"/>
</dbReference>
<dbReference type="FunFam" id="3.10.50.40:FF:000006">
    <property type="entry name" value="Peptidyl-prolyl cis-trans isomerase"/>
    <property type="match status" value="1"/>
</dbReference>
<keyword evidence="4 5" id="KW-0413">Isomerase</keyword>
<evidence type="ECO:0000256" key="7">
    <source>
        <dbReference type="SAM" id="MobiDB-lite"/>
    </source>
</evidence>
<gene>
    <name evidence="9" type="ORF">C7Y72_11055</name>
</gene>
<dbReference type="EMBL" id="PYYB01000001">
    <property type="protein sequence ID" value="PTL60806.1"/>
    <property type="molecule type" value="Genomic_DNA"/>
</dbReference>
<evidence type="ECO:0000313" key="9">
    <source>
        <dbReference type="EMBL" id="PTL60806.1"/>
    </source>
</evidence>
<comment type="catalytic activity">
    <reaction evidence="1 5 6">
        <text>[protein]-peptidylproline (omega=180) = [protein]-peptidylproline (omega=0)</text>
        <dbReference type="Rhea" id="RHEA:16237"/>
        <dbReference type="Rhea" id="RHEA-COMP:10747"/>
        <dbReference type="Rhea" id="RHEA-COMP:10748"/>
        <dbReference type="ChEBI" id="CHEBI:83833"/>
        <dbReference type="ChEBI" id="CHEBI:83834"/>
        <dbReference type="EC" id="5.2.1.8"/>
    </reaction>
</comment>
<sequence length="176" mass="18138">MTFALAACGEERTNEDISDEPVAGETTEAAAPAADVDVGEISTDTSKKPEIAKPKGDPPPALVQKDIVVGKGEAAQAGDTLSMQYVGVSFSTGKQFDASWDRGGEPFTFPLGQGQVIQGWDQGIVGMKPGGRRLLVIPPAQGYGEAGSPPDILPNETLVFVVDLEKVEPGSGALGG</sequence>
<dbReference type="PANTHER" id="PTHR43811">
    <property type="entry name" value="FKBP-TYPE PEPTIDYL-PROLYL CIS-TRANS ISOMERASE FKPA"/>
    <property type="match status" value="1"/>
</dbReference>
<dbReference type="Proteomes" id="UP000240739">
    <property type="component" value="Unassembled WGS sequence"/>
</dbReference>
<organism evidence="9 10">
    <name type="scientific">Paraconexibacter algicola</name>
    <dbReference type="NCBI Taxonomy" id="2133960"/>
    <lineage>
        <taxon>Bacteria</taxon>
        <taxon>Bacillati</taxon>
        <taxon>Actinomycetota</taxon>
        <taxon>Thermoleophilia</taxon>
        <taxon>Solirubrobacterales</taxon>
        <taxon>Paraconexibacteraceae</taxon>
        <taxon>Paraconexibacter</taxon>
    </lineage>
</organism>
<evidence type="ECO:0000256" key="3">
    <source>
        <dbReference type="ARBA" id="ARBA00023110"/>
    </source>
</evidence>
<reference evidence="9 10" key="1">
    <citation type="submission" date="2018-03" db="EMBL/GenBank/DDBJ databases">
        <title>Aquarubrobacter algicola gen. nov., sp. nov., a novel actinobacterium isolated from shallow eutrophic lake during the end of cyanobacterial harmful algal blooms.</title>
        <authorList>
            <person name="Chun S.J."/>
        </authorList>
    </citation>
    <scope>NUCLEOTIDE SEQUENCE [LARGE SCALE GENOMIC DNA]</scope>
    <source>
        <strain evidence="9 10">Seoho-28</strain>
    </source>
</reference>
<proteinExistence type="inferred from homology"/>
<feature type="domain" description="PPIase FKBP-type" evidence="8">
    <location>
        <begin position="78"/>
        <end position="168"/>
    </location>
</feature>
<protein>
    <recommendedName>
        <fullName evidence="6">Peptidyl-prolyl cis-trans isomerase</fullName>
        <ecNumber evidence="6">5.2.1.8</ecNumber>
    </recommendedName>
</protein>